<dbReference type="Proteomes" id="UP000814140">
    <property type="component" value="Unassembled WGS sequence"/>
</dbReference>
<reference evidence="1" key="1">
    <citation type="submission" date="2021-03" db="EMBL/GenBank/DDBJ databases">
        <authorList>
            <consortium name="DOE Joint Genome Institute"/>
            <person name="Ahrendt S."/>
            <person name="Looney B.P."/>
            <person name="Miyauchi S."/>
            <person name="Morin E."/>
            <person name="Drula E."/>
            <person name="Courty P.E."/>
            <person name="Chicoki N."/>
            <person name="Fauchery L."/>
            <person name="Kohler A."/>
            <person name="Kuo A."/>
            <person name="Labutti K."/>
            <person name="Pangilinan J."/>
            <person name="Lipzen A."/>
            <person name="Riley R."/>
            <person name="Andreopoulos W."/>
            <person name="He G."/>
            <person name="Johnson J."/>
            <person name="Barry K.W."/>
            <person name="Grigoriev I.V."/>
            <person name="Nagy L."/>
            <person name="Hibbett D."/>
            <person name="Henrissat B."/>
            <person name="Matheny P.B."/>
            <person name="Labbe J."/>
            <person name="Martin F."/>
        </authorList>
    </citation>
    <scope>NUCLEOTIDE SEQUENCE</scope>
    <source>
        <strain evidence="1">HHB10654</strain>
    </source>
</reference>
<proteinExistence type="predicted"/>
<sequence length="158" mass="18537">MNSYLYIPWSSCHSDASKRSWVKGELIRYVRISSREEDFSKITSLFVKRLRARGYPGRWLRSVLSEVSYVEQRPKALLARLPLSEEERARRLFVLKLTYNPLWDAVDFGPIWRTLRDAFEETGLGKVSDRYLASFKKPECIGDRLNKINRETIAAFQT</sequence>
<keyword evidence="2" id="KW-1185">Reference proteome</keyword>
<organism evidence="1 2">
    <name type="scientific">Artomyces pyxidatus</name>
    <dbReference type="NCBI Taxonomy" id="48021"/>
    <lineage>
        <taxon>Eukaryota</taxon>
        <taxon>Fungi</taxon>
        <taxon>Dikarya</taxon>
        <taxon>Basidiomycota</taxon>
        <taxon>Agaricomycotina</taxon>
        <taxon>Agaricomycetes</taxon>
        <taxon>Russulales</taxon>
        <taxon>Auriscalpiaceae</taxon>
        <taxon>Artomyces</taxon>
    </lineage>
</organism>
<protein>
    <submittedName>
        <fullName evidence="1">Uncharacterized protein</fullName>
    </submittedName>
</protein>
<evidence type="ECO:0000313" key="2">
    <source>
        <dbReference type="Proteomes" id="UP000814140"/>
    </source>
</evidence>
<evidence type="ECO:0000313" key="1">
    <source>
        <dbReference type="EMBL" id="KAI0065892.1"/>
    </source>
</evidence>
<dbReference type="EMBL" id="MU277194">
    <property type="protein sequence ID" value="KAI0065892.1"/>
    <property type="molecule type" value="Genomic_DNA"/>
</dbReference>
<name>A0ACB8TBU4_9AGAM</name>
<reference evidence="1" key="2">
    <citation type="journal article" date="2022" name="New Phytol.">
        <title>Evolutionary transition to the ectomycorrhizal habit in the genomes of a hyperdiverse lineage of mushroom-forming fungi.</title>
        <authorList>
            <person name="Looney B."/>
            <person name="Miyauchi S."/>
            <person name="Morin E."/>
            <person name="Drula E."/>
            <person name="Courty P.E."/>
            <person name="Kohler A."/>
            <person name="Kuo A."/>
            <person name="LaButti K."/>
            <person name="Pangilinan J."/>
            <person name="Lipzen A."/>
            <person name="Riley R."/>
            <person name="Andreopoulos W."/>
            <person name="He G."/>
            <person name="Johnson J."/>
            <person name="Nolan M."/>
            <person name="Tritt A."/>
            <person name="Barry K.W."/>
            <person name="Grigoriev I.V."/>
            <person name="Nagy L.G."/>
            <person name="Hibbett D."/>
            <person name="Henrissat B."/>
            <person name="Matheny P.B."/>
            <person name="Labbe J."/>
            <person name="Martin F.M."/>
        </authorList>
    </citation>
    <scope>NUCLEOTIDE SEQUENCE</scope>
    <source>
        <strain evidence="1">HHB10654</strain>
    </source>
</reference>
<accession>A0ACB8TBU4</accession>
<gene>
    <name evidence="1" type="ORF">BV25DRAFT_1797961</name>
</gene>
<comment type="caution">
    <text evidence="1">The sequence shown here is derived from an EMBL/GenBank/DDBJ whole genome shotgun (WGS) entry which is preliminary data.</text>
</comment>